<accession>S5DRX5</accession>
<name>S5DRX5_9ACTN</name>
<proteinExistence type="predicted"/>
<feature type="transmembrane region" description="Helical" evidence="1">
    <location>
        <begin position="144"/>
        <end position="163"/>
    </location>
</feature>
<keyword evidence="1" id="KW-0472">Membrane</keyword>
<keyword evidence="1" id="KW-0812">Transmembrane</keyword>
<keyword evidence="1" id="KW-1133">Transmembrane helix</keyword>
<feature type="transmembrane region" description="Helical" evidence="1">
    <location>
        <begin position="21"/>
        <end position="41"/>
    </location>
</feature>
<dbReference type="NCBIfam" id="NF038020">
    <property type="entry name" value="HeR"/>
    <property type="match status" value="1"/>
</dbReference>
<feature type="transmembrane region" description="Helical" evidence="1">
    <location>
        <begin position="175"/>
        <end position="198"/>
    </location>
</feature>
<evidence type="ECO:0000313" key="2">
    <source>
        <dbReference type="EMBL" id="AGQ19700.1"/>
    </source>
</evidence>
<evidence type="ECO:0000256" key="1">
    <source>
        <dbReference type="SAM" id="Phobius"/>
    </source>
</evidence>
<dbReference type="InterPro" id="IPR041113">
    <property type="entry name" value="Heliorhodopsin"/>
</dbReference>
<dbReference type="Pfam" id="PF18761">
    <property type="entry name" value="Heliorhodopsin"/>
    <property type="match status" value="1"/>
</dbReference>
<organism evidence="2">
    <name type="scientific">Candidatus Actinomarina minuta</name>
    <dbReference type="NCBI Taxonomy" id="1389454"/>
    <lineage>
        <taxon>Bacteria</taxon>
        <taxon>Bacillati</taxon>
        <taxon>Actinomycetota</taxon>
        <taxon>Actinomycetes</taxon>
        <taxon>Candidatus Actinomarinidae</taxon>
        <taxon>Candidatus Actinomarinales</taxon>
        <taxon>Candidatus Actinomarineae</taxon>
        <taxon>Candidatus Actinomarinaceae</taxon>
        <taxon>Candidatus Actinomarina</taxon>
    </lineage>
</organism>
<dbReference type="EMBL" id="KC811140">
    <property type="protein sequence ID" value="AGQ19700.1"/>
    <property type="molecule type" value="Genomic_DNA"/>
</dbReference>
<feature type="transmembrane region" description="Helical" evidence="1">
    <location>
        <begin position="210"/>
        <end position="230"/>
    </location>
</feature>
<feature type="transmembrane region" description="Helical" evidence="1">
    <location>
        <begin position="251"/>
        <end position="272"/>
    </location>
</feature>
<dbReference type="AlphaFoldDB" id="S5DRX5"/>
<sequence>MSVKGGNLISEKIGKLRRFNIIMGFMHLIQGSGLFWLGTVVNSDFVVPITLTQLVGVGSPEDPSSFALVPELEIWREITNFGPAVATFLLASAVAHFLISGPFYNKYQEDLAKGINKVRWIEYSISASVMIVLIALLVGIYDVWALLGIFFMNAAMCWFGWMMEVNNQYTDKVDWTSYIMGCLVGVTPWIFIFINLIGDGVATDSNPQGVPQFVVWIFVSIFLFFNTFSINMVLQYKGVGKWKDYLYGERAYIWLSLLAKTALAWQVFFGTYQPN</sequence>
<feature type="transmembrane region" description="Helical" evidence="1">
    <location>
        <begin position="81"/>
        <end position="99"/>
    </location>
</feature>
<reference evidence="2" key="1">
    <citation type="journal article" date="2013" name="Sci. Rep.">
        <title>Metagenomics uncovers a new group of low GC and ultra-small marine Actinobacteria.</title>
        <authorList>
            <person name="Ghai R."/>
            <person name="Mizuno C.M."/>
            <person name="Picazo A."/>
            <person name="Camacho A."/>
            <person name="Rodriguez-Valera F."/>
        </authorList>
    </citation>
    <scope>NUCLEOTIDE SEQUENCE</scope>
</reference>
<dbReference type="Gene3D" id="1.20.1070.10">
    <property type="entry name" value="Rhodopsin 7-helix transmembrane proteins"/>
    <property type="match status" value="1"/>
</dbReference>
<feature type="transmembrane region" description="Helical" evidence="1">
    <location>
        <begin position="120"/>
        <end position="138"/>
    </location>
</feature>
<protein>
    <submittedName>
        <fullName evidence="2">MedDCM-OCT-S40-C37-cds18</fullName>
    </submittedName>
</protein>